<feature type="chain" id="PRO_5043729355" evidence="1">
    <location>
        <begin position="16"/>
        <end position="247"/>
    </location>
</feature>
<sequence length="247" mass="28555">MTIITLVYFVILVACEIFPFPGVTTRIQVGTRVYSGCIQARQPHSGVTHDHHNLVDAFKHVTRSGVTHDHHKLGPTQKDDAIANLRPRKECELNDALRTDIYEQEQDQGTESDFENFEKETQGPTCMENIWGRPPHLPRLHVEYNDKGVPIDGECSKPSHFLGSIARNCQYCPISMKDWREIEIKDEILNIVKLRFHVPPIEEKKILSSVGQKWRAWKNRLKAKYWYEASVESLKNERDLELLKLKG</sequence>
<reference evidence="2" key="1">
    <citation type="submission" date="2023-03" db="EMBL/GenBank/DDBJ databases">
        <authorList>
            <person name="Julca I."/>
        </authorList>
    </citation>
    <scope>NUCLEOTIDE SEQUENCE</scope>
</reference>
<protein>
    <submittedName>
        <fullName evidence="2">OLC1v1016305C1</fullName>
    </submittedName>
</protein>
<dbReference type="Proteomes" id="UP001161247">
    <property type="component" value="Chromosome 8"/>
</dbReference>
<organism evidence="2 3">
    <name type="scientific">Oldenlandia corymbosa var. corymbosa</name>
    <dbReference type="NCBI Taxonomy" id="529605"/>
    <lineage>
        <taxon>Eukaryota</taxon>
        <taxon>Viridiplantae</taxon>
        <taxon>Streptophyta</taxon>
        <taxon>Embryophyta</taxon>
        <taxon>Tracheophyta</taxon>
        <taxon>Spermatophyta</taxon>
        <taxon>Magnoliopsida</taxon>
        <taxon>eudicotyledons</taxon>
        <taxon>Gunneridae</taxon>
        <taxon>Pentapetalae</taxon>
        <taxon>asterids</taxon>
        <taxon>lamiids</taxon>
        <taxon>Gentianales</taxon>
        <taxon>Rubiaceae</taxon>
        <taxon>Rubioideae</taxon>
        <taxon>Spermacoceae</taxon>
        <taxon>Hedyotis-Oldenlandia complex</taxon>
        <taxon>Oldenlandia</taxon>
    </lineage>
</organism>
<dbReference type="EMBL" id="OX459125">
    <property type="protein sequence ID" value="CAI9115406.1"/>
    <property type="molecule type" value="Genomic_DNA"/>
</dbReference>
<dbReference type="PANTHER" id="PTHR33144">
    <property type="entry name" value="OS10G0409366 PROTEIN-RELATED"/>
    <property type="match status" value="1"/>
</dbReference>
<keyword evidence="3" id="KW-1185">Reference proteome</keyword>
<accession>A0AAV1E5E3</accession>
<dbReference type="AlphaFoldDB" id="A0AAV1E5E3"/>
<evidence type="ECO:0000256" key="1">
    <source>
        <dbReference type="SAM" id="SignalP"/>
    </source>
</evidence>
<gene>
    <name evidence="2" type="ORF">OLC1_LOCUS21943</name>
</gene>
<keyword evidence="1" id="KW-0732">Signal</keyword>
<evidence type="ECO:0000313" key="3">
    <source>
        <dbReference type="Proteomes" id="UP001161247"/>
    </source>
</evidence>
<proteinExistence type="predicted"/>
<evidence type="ECO:0000313" key="2">
    <source>
        <dbReference type="EMBL" id="CAI9115406.1"/>
    </source>
</evidence>
<name>A0AAV1E5E3_OLDCO</name>
<feature type="signal peptide" evidence="1">
    <location>
        <begin position="1"/>
        <end position="15"/>
    </location>
</feature>
<dbReference type="PANTHER" id="PTHR33144:SF25">
    <property type="entry name" value="DUF4216 DOMAIN-CONTAINING PROTEIN"/>
    <property type="match status" value="1"/>
</dbReference>